<protein>
    <recommendedName>
        <fullName evidence="14">Tryptophan 2,3-dioxygenase</fullName>
        <shortName evidence="14">TDO</shortName>
        <ecNumber evidence="14">1.13.11.11</ecNumber>
    </recommendedName>
    <alternativeName>
        <fullName evidence="14">Tryptamin 2,3-dioxygenase</fullName>
    </alternativeName>
    <alternativeName>
        <fullName evidence="14">Tryptophan oxygenase</fullName>
        <shortName evidence="14">TO</shortName>
        <shortName evidence="14">TRPO</shortName>
    </alternativeName>
    <alternativeName>
        <fullName evidence="14">Tryptophan pyrrolase</fullName>
    </alternativeName>
    <alternativeName>
        <fullName evidence="14">Tryptophanase</fullName>
    </alternativeName>
</protein>
<dbReference type="Pfam" id="PF08246">
    <property type="entry name" value="Inhibitor_I29"/>
    <property type="match status" value="1"/>
</dbReference>
<dbReference type="SUPFAM" id="SSF140959">
    <property type="entry name" value="Indolic compounds 2,3-dioxygenase-like"/>
    <property type="match status" value="1"/>
</dbReference>
<evidence type="ECO:0000256" key="7">
    <source>
        <dbReference type="ARBA" id="ARBA00023002"/>
    </source>
</evidence>
<dbReference type="InterPro" id="IPR037217">
    <property type="entry name" value="Trp/Indoleamine_2_3_dOase-like"/>
</dbReference>
<comment type="caution">
    <text evidence="14">Lacks conserved residue(s) required for the propagation of feature annotation.</text>
</comment>
<dbReference type="GO" id="GO:0006727">
    <property type="term" value="P:ommochrome biosynthetic process"/>
    <property type="evidence" value="ECO:0007669"/>
    <property type="project" value="UniProtKB-UniRule"/>
</dbReference>
<keyword evidence="2" id="KW-0645">Protease</keyword>
<dbReference type="Gene3D" id="3.90.70.10">
    <property type="entry name" value="Cysteine proteinases"/>
    <property type="match status" value="1"/>
</dbReference>
<dbReference type="InterPro" id="IPR039417">
    <property type="entry name" value="Peptidase_C1A_papain-like"/>
</dbReference>
<proteinExistence type="inferred from homology"/>
<dbReference type="Gene3D" id="1.20.58.480">
    <property type="match status" value="1"/>
</dbReference>
<dbReference type="SMART" id="SM00645">
    <property type="entry name" value="Pept_C1"/>
    <property type="match status" value="1"/>
</dbReference>
<evidence type="ECO:0000256" key="4">
    <source>
        <dbReference type="ARBA" id="ARBA00022801"/>
    </source>
</evidence>
<dbReference type="GO" id="GO:0020037">
    <property type="term" value="F:heme binding"/>
    <property type="evidence" value="ECO:0007669"/>
    <property type="project" value="UniProtKB-UniRule"/>
</dbReference>
<dbReference type="InterPro" id="IPR000169">
    <property type="entry name" value="Pept_cys_AS"/>
</dbReference>
<dbReference type="GO" id="GO:0019441">
    <property type="term" value="P:L-tryptophan catabolic process to kynurenine"/>
    <property type="evidence" value="ECO:0007669"/>
    <property type="project" value="UniProtKB-UniRule"/>
</dbReference>
<evidence type="ECO:0000256" key="14">
    <source>
        <dbReference type="HAMAP-Rule" id="MF_03020"/>
    </source>
</evidence>
<keyword evidence="9 14" id="KW-0823">Tryptophan catabolism</keyword>
<comment type="pathway">
    <text evidence="14">Pigment biosynthesis; ommochrome biosynthesis.</text>
</comment>
<dbReference type="GO" id="GO:0004833">
    <property type="term" value="F:L-tryptophan 2,3-dioxygenase activity"/>
    <property type="evidence" value="ECO:0007669"/>
    <property type="project" value="UniProtKB-UniRule"/>
</dbReference>
<keyword evidence="3 14" id="KW-0479">Metal-binding</keyword>
<evidence type="ECO:0000256" key="12">
    <source>
        <dbReference type="ARBA" id="ARBA00060570"/>
    </source>
</evidence>
<evidence type="ECO:0000259" key="15">
    <source>
        <dbReference type="SMART" id="SM00645"/>
    </source>
</evidence>
<evidence type="ECO:0000256" key="10">
    <source>
        <dbReference type="ARBA" id="ARBA00023145"/>
    </source>
</evidence>
<dbReference type="Proteomes" id="UP000069272">
    <property type="component" value="Chromosome 2R"/>
</dbReference>
<organism evidence="17 18">
    <name type="scientific">Anopheles albimanus</name>
    <name type="common">New world malaria mosquito</name>
    <dbReference type="NCBI Taxonomy" id="7167"/>
    <lineage>
        <taxon>Eukaryota</taxon>
        <taxon>Metazoa</taxon>
        <taxon>Ecdysozoa</taxon>
        <taxon>Arthropoda</taxon>
        <taxon>Hexapoda</taxon>
        <taxon>Insecta</taxon>
        <taxon>Pterygota</taxon>
        <taxon>Neoptera</taxon>
        <taxon>Endopterygota</taxon>
        <taxon>Diptera</taxon>
        <taxon>Nematocera</taxon>
        <taxon>Culicoidea</taxon>
        <taxon>Culicidae</taxon>
        <taxon>Anophelinae</taxon>
        <taxon>Anopheles</taxon>
    </lineage>
</organism>
<evidence type="ECO:0000256" key="11">
    <source>
        <dbReference type="ARBA" id="ARBA00050412"/>
    </source>
</evidence>
<dbReference type="GO" id="GO:0008234">
    <property type="term" value="F:cysteine-type peptidase activity"/>
    <property type="evidence" value="ECO:0007669"/>
    <property type="project" value="UniProtKB-KW"/>
</dbReference>
<dbReference type="VEuPathDB" id="VectorBase:AALB20_033268"/>
<evidence type="ECO:0000256" key="3">
    <source>
        <dbReference type="ARBA" id="ARBA00022723"/>
    </source>
</evidence>
<dbReference type="FunFam" id="1.10.287.3810:FF:000001">
    <property type="entry name" value="Tryptophan 2,3-dioxygenase"/>
    <property type="match status" value="1"/>
</dbReference>
<keyword evidence="1 14" id="KW-0349">Heme</keyword>
<evidence type="ECO:0000256" key="1">
    <source>
        <dbReference type="ARBA" id="ARBA00022617"/>
    </source>
</evidence>
<name>A0A182FQY9_ANOAL</name>
<dbReference type="InterPro" id="IPR013201">
    <property type="entry name" value="Prot_inhib_I29"/>
</dbReference>
<dbReference type="GO" id="GO:0006508">
    <property type="term" value="P:proteolysis"/>
    <property type="evidence" value="ECO:0007669"/>
    <property type="project" value="UniProtKB-KW"/>
</dbReference>
<dbReference type="PANTHER" id="PTHR10138">
    <property type="entry name" value="TRYPTOPHAN 2,3-DIOXYGENASE"/>
    <property type="match status" value="1"/>
</dbReference>
<dbReference type="HAMAP" id="MF_01972">
    <property type="entry name" value="T23O"/>
    <property type="match status" value="1"/>
</dbReference>
<reference evidence="17 18" key="1">
    <citation type="journal article" date="2017" name="G3 (Bethesda)">
        <title>The Physical Genome Mapping of Anopheles albimanus Corrected Scaffold Misassemblies and Identified Interarm Rearrangements in Genus Anopheles.</title>
        <authorList>
            <person name="Artemov G.N."/>
            <person name="Peery A.N."/>
            <person name="Jiang X."/>
            <person name="Tu Z."/>
            <person name="Stegniy V.N."/>
            <person name="Sharakhova M.V."/>
            <person name="Sharakhov I.V."/>
        </authorList>
    </citation>
    <scope>NUCLEOTIDE SEQUENCE [LARGE SCALE GENOMIC DNA]</scope>
    <source>
        <strain evidence="17 18">ALBI9_A</strain>
    </source>
</reference>
<keyword evidence="10" id="KW-0865">Zymogen</keyword>
<evidence type="ECO:0000259" key="16">
    <source>
        <dbReference type="SMART" id="SM00848"/>
    </source>
</evidence>
<comment type="cofactor">
    <cofactor evidence="14">
        <name>heme</name>
        <dbReference type="ChEBI" id="CHEBI:30413"/>
    </cofactor>
    <text evidence="14">Binds 1 heme group per subunit.</text>
</comment>
<comment type="subunit">
    <text evidence="13 14">Homotetramer. Dimer of dimers.</text>
</comment>
<dbReference type="AlphaFoldDB" id="A0A182FQY9"/>
<reference evidence="17" key="2">
    <citation type="submission" date="2022-08" db="UniProtKB">
        <authorList>
            <consortium name="EnsemblMetazoa"/>
        </authorList>
    </citation>
    <scope>IDENTIFICATION</scope>
    <source>
        <strain evidence="17">STECLA/ALBI9_A</strain>
    </source>
</reference>
<comment type="pathway">
    <text evidence="12 14">Amino-acid degradation; L-tryptophan degradation via kynurenine pathway; L-kynurenine from L-tryptophan: step 1/2.</text>
</comment>
<evidence type="ECO:0000313" key="17">
    <source>
        <dbReference type="EnsemblMetazoa" id="AALB008962-PA"/>
    </source>
</evidence>
<dbReference type="PANTHER" id="PTHR10138:SF0">
    <property type="entry name" value="TRYPTOPHAN 2,3-DIOXYGENASE"/>
    <property type="match status" value="1"/>
</dbReference>
<dbReference type="InterPro" id="IPR004981">
    <property type="entry name" value="Trp_2_3_dOase"/>
</dbReference>
<dbReference type="GO" id="GO:0019442">
    <property type="term" value="P:L-tryptophan catabolic process to acetyl-CoA"/>
    <property type="evidence" value="ECO:0007669"/>
    <property type="project" value="TreeGrafter"/>
</dbReference>
<sequence length="825" mass="93720">FRATGPYRSLLSSLFVLIVPSNSGTIVGSVRSAQESSVSYPPPTMSCPVRSGFVDSVQGGHHLGSEAGMLYGEYLMLDKVLSAQRMLSVEGNKPVHDEHLFIVTHQAYELWFKQIIFELDSIRVLFSTEHIEESRTLEILKRLNRIVMILKLLVDQVPILETMTPLDFMDFRDYLSPASGFQSLQFRLLENKLGVKSEHRVKYNQKYTEVFASDPSAIDRIAVTEAEPSLADLVQKWLERTPGLEEDGFNFWGKFQESVEKLLSDQEASAMKEEHEHVREYRLMDIGKRREVYKSIFDAQVHDALVARGERRFTHKALQGAIMITFYRDEPRFSQPHQLLMLLMDIDSLITKWRYNHVIMVQRMIGSQQLGTGGSSGYQYLRSTLSDRYKVFLDLFNLSTFLIPRNTIPPLTNEMQKALNMAWGSPAHTAAHVVSSLVSKMTEVIEMLMIILIVTLCFLMIPFNTKPSPVLEARKKFDIFVRLYDKPYRYDVREYDYRFQIFRTSLNRIRQLNEHRSAVGDDAAIYGVTQYADLTDREFIAQHLADLLAADEMAAPRLHQKYAIVSRSEEMKNDIIFSRARRDLPTNLPPTVDWREKGIITPVKSQGSCGACWAISVVDTIAALAAIKRIDQQQQPTAPVTDLCHEQVVHCAGNGNNGCSGGDTCLLLEWLKQESFPIGAAAECPYRRLADTDRNCTLPGSMVAGAWQPAQHRETRIKRFSCDRFENREHLILQHLATKGPLVAAVNAVSWKYYLGGVIQYHCDSGPQLLNHAVQIVGYELNATIPYYIVKNSWGVRFGDRGYVKVAIGRNLCGIANRVSFIELV</sequence>
<evidence type="ECO:0000256" key="8">
    <source>
        <dbReference type="ARBA" id="ARBA00023004"/>
    </source>
</evidence>
<dbReference type="Gene3D" id="1.10.287.3810">
    <property type="match status" value="1"/>
</dbReference>
<evidence type="ECO:0000256" key="9">
    <source>
        <dbReference type="ARBA" id="ARBA00023079"/>
    </source>
</evidence>
<evidence type="ECO:0000256" key="13">
    <source>
        <dbReference type="ARBA" id="ARBA00061930"/>
    </source>
</evidence>
<dbReference type="EC" id="1.13.11.11" evidence="14"/>
<evidence type="ECO:0000313" key="18">
    <source>
        <dbReference type="Proteomes" id="UP000069272"/>
    </source>
</evidence>
<dbReference type="EnsemblMetazoa" id="AALB008962-RA">
    <property type="protein sequence ID" value="AALB008962-PA"/>
    <property type="gene ID" value="AALB008962"/>
</dbReference>
<feature type="domain" description="Peptidase C1A papain C-terminal" evidence="15">
    <location>
        <begin position="588"/>
        <end position="823"/>
    </location>
</feature>
<dbReference type="SMART" id="SM00848">
    <property type="entry name" value="Inhibitor_I29"/>
    <property type="match status" value="1"/>
</dbReference>
<comment type="similarity">
    <text evidence="14">Belongs to the tryptophan 2,3-dioxygenase family.</text>
</comment>
<keyword evidence="8 14" id="KW-0408">Iron</keyword>
<dbReference type="VEuPathDB" id="VectorBase:AALB017550"/>
<dbReference type="InterPro" id="IPR038765">
    <property type="entry name" value="Papain-like_cys_pep_sf"/>
</dbReference>
<keyword evidence="6 14" id="KW-0223">Dioxygenase</keyword>
<dbReference type="CDD" id="cd02248">
    <property type="entry name" value="Peptidase_C1A"/>
    <property type="match status" value="1"/>
</dbReference>
<dbReference type="InterPro" id="IPR000668">
    <property type="entry name" value="Peptidase_C1A_C"/>
</dbReference>
<dbReference type="Pfam" id="PF03301">
    <property type="entry name" value="Trp_dioxygenase"/>
    <property type="match status" value="1"/>
</dbReference>
<dbReference type="PRINTS" id="PR00705">
    <property type="entry name" value="PAPAIN"/>
</dbReference>
<dbReference type="VEuPathDB" id="VectorBase:AALB20_030795"/>
<evidence type="ECO:0000256" key="2">
    <source>
        <dbReference type="ARBA" id="ARBA00022670"/>
    </source>
</evidence>
<evidence type="ECO:0000256" key="5">
    <source>
        <dbReference type="ARBA" id="ARBA00022807"/>
    </source>
</evidence>
<keyword evidence="7 14" id="KW-0560">Oxidoreductase</keyword>
<feature type="domain" description="Cathepsin propeptide inhibitor" evidence="16">
    <location>
        <begin position="477"/>
        <end position="539"/>
    </location>
</feature>
<comment type="catalytic activity">
    <reaction evidence="11 14">
        <text>L-tryptophan + O2 = N-formyl-L-kynurenine</text>
        <dbReference type="Rhea" id="RHEA:24536"/>
        <dbReference type="ChEBI" id="CHEBI:15379"/>
        <dbReference type="ChEBI" id="CHEBI:57912"/>
        <dbReference type="ChEBI" id="CHEBI:58629"/>
        <dbReference type="EC" id="1.13.11.11"/>
    </reaction>
</comment>
<dbReference type="GO" id="GO:0046872">
    <property type="term" value="F:metal ion binding"/>
    <property type="evidence" value="ECO:0007669"/>
    <property type="project" value="UniProtKB-KW"/>
</dbReference>
<keyword evidence="18" id="KW-1185">Reference proteome</keyword>
<dbReference type="SUPFAM" id="SSF54001">
    <property type="entry name" value="Cysteine proteinases"/>
    <property type="match status" value="1"/>
</dbReference>
<comment type="function">
    <text evidence="14">Heme-dependent dioxygenase that catalyzes the oxidative cleavage of the L-tryptophan (L-Trp) pyrrole ring and converts L-tryptophan to N-formyl-L-kynurenine. Catalyzes the oxidative cleavage of the indole moiety.</text>
</comment>
<dbReference type="VEuPathDB" id="VectorBase:AALB017549"/>
<dbReference type="Pfam" id="PF00112">
    <property type="entry name" value="Peptidase_C1"/>
    <property type="match status" value="1"/>
</dbReference>
<evidence type="ECO:0000256" key="6">
    <source>
        <dbReference type="ARBA" id="ARBA00022964"/>
    </source>
</evidence>
<keyword evidence="4" id="KW-0378">Hydrolase</keyword>
<dbReference type="PROSITE" id="PS00139">
    <property type="entry name" value="THIOL_PROTEASE_CYS"/>
    <property type="match status" value="1"/>
</dbReference>
<dbReference type="STRING" id="7167.A0A182FQY9"/>
<keyword evidence="5" id="KW-0788">Thiol protease</keyword>
<accession>A0A182FQY9</accession>